<dbReference type="SUPFAM" id="SSF46689">
    <property type="entry name" value="Homeodomain-like"/>
    <property type="match status" value="1"/>
</dbReference>
<dbReference type="InterPro" id="IPR009057">
    <property type="entry name" value="Homeodomain-like_sf"/>
</dbReference>
<dbReference type="AlphaFoldDB" id="A0A518BNF7"/>
<sequence>MRKSRFIEEQIVAISKEAEAGTPTAELSRRHGVCLNTIYNWRRKCGGLEVSGAKKLRQLEEENRRLKQIVADQQLDIAGLRDVLSEKW</sequence>
<dbReference type="InterPro" id="IPR052546">
    <property type="entry name" value="Transposase_8_domain"/>
</dbReference>
<protein>
    <submittedName>
        <fullName evidence="1">Transposase</fullName>
    </submittedName>
</protein>
<evidence type="ECO:0000313" key="2">
    <source>
        <dbReference type="Proteomes" id="UP000316921"/>
    </source>
</evidence>
<dbReference type="InterPro" id="IPR002514">
    <property type="entry name" value="Transposase_8"/>
</dbReference>
<proteinExistence type="predicted"/>
<keyword evidence="2" id="KW-1185">Reference proteome</keyword>
<dbReference type="GO" id="GO:0003677">
    <property type="term" value="F:DNA binding"/>
    <property type="evidence" value="ECO:0007669"/>
    <property type="project" value="InterPro"/>
</dbReference>
<dbReference type="GO" id="GO:0006313">
    <property type="term" value="P:DNA transposition"/>
    <property type="evidence" value="ECO:0007669"/>
    <property type="project" value="InterPro"/>
</dbReference>
<name>A0A518BNF7_9BACT</name>
<dbReference type="PANTHER" id="PTHR33609:SF1">
    <property type="entry name" value="TRANSPOSASE"/>
    <property type="match status" value="1"/>
</dbReference>
<dbReference type="Pfam" id="PF01527">
    <property type="entry name" value="HTH_Tnp_1"/>
    <property type="match status" value="1"/>
</dbReference>
<evidence type="ECO:0000313" key="1">
    <source>
        <dbReference type="EMBL" id="QDU68501.1"/>
    </source>
</evidence>
<dbReference type="Proteomes" id="UP000316921">
    <property type="component" value="Chromosome"/>
</dbReference>
<gene>
    <name evidence="1" type="ORF">Pla133_35990</name>
</gene>
<dbReference type="PANTHER" id="PTHR33609">
    <property type="entry name" value="LOW CALCIUM RESPONSE LOCUS PROTEIN S"/>
    <property type="match status" value="1"/>
</dbReference>
<dbReference type="GO" id="GO:0004803">
    <property type="term" value="F:transposase activity"/>
    <property type="evidence" value="ECO:0007669"/>
    <property type="project" value="InterPro"/>
</dbReference>
<dbReference type="EMBL" id="CP036287">
    <property type="protein sequence ID" value="QDU68501.1"/>
    <property type="molecule type" value="Genomic_DNA"/>
</dbReference>
<dbReference type="KEGG" id="pbap:Pla133_35990"/>
<accession>A0A518BNF7</accession>
<organism evidence="1 2">
    <name type="scientific">Engelhardtia mirabilis</name>
    <dbReference type="NCBI Taxonomy" id="2528011"/>
    <lineage>
        <taxon>Bacteria</taxon>
        <taxon>Pseudomonadati</taxon>
        <taxon>Planctomycetota</taxon>
        <taxon>Planctomycetia</taxon>
        <taxon>Planctomycetia incertae sedis</taxon>
        <taxon>Engelhardtia</taxon>
    </lineage>
</organism>
<reference evidence="1 2" key="1">
    <citation type="submission" date="2019-02" db="EMBL/GenBank/DDBJ databases">
        <title>Deep-cultivation of Planctomycetes and their phenomic and genomic characterization uncovers novel biology.</title>
        <authorList>
            <person name="Wiegand S."/>
            <person name="Jogler M."/>
            <person name="Boedeker C."/>
            <person name="Pinto D."/>
            <person name="Vollmers J."/>
            <person name="Rivas-Marin E."/>
            <person name="Kohn T."/>
            <person name="Peeters S.H."/>
            <person name="Heuer A."/>
            <person name="Rast P."/>
            <person name="Oberbeckmann S."/>
            <person name="Bunk B."/>
            <person name="Jeske O."/>
            <person name="Meyerdierks A."/>
            <person name="Storesund J.E."/>
            <person name="Kallscheuer N."/>
            <person name="Luecker S."/>
            <person name="Lage O.M."/>
            <person name="Pohl T."/>
            <person name="Merkel B.J."/>
            <person name="Hornburger P."/>
            <person name="Mueller R.-W."/>
            <person name="Bruemmer F."/>
            <person name="Labrenz M."/>
            <person name="Spormann A.M."/>
            <person name="Op den Camp H."/>
            <person name="Overmann J."/>
            <person name="Amann R."/>
            <person name="Jetten M.S.M."/>
            <person name="Mascher T."/>
            <person name="Medema M.H."/>
            <person name="Devos D.P."/>
            <person name="Kaster A.-K."/>
            <person name="Ovreas L."/>
            <person name="Rohde M."/>
            <person name="Galperin M.Y."/>
            <person name="Jogler C."/>
        </authorList>
    </citation>
    <scope>NUCLEOTIDE SEQUENCE [LARGE SCALE GENOMIC DNA]</scope>
    <source>
        <strain evidence="1 2">Pla133</strain>
    </source>
</reference>